<organism evidence="4 5">
    <name type="scientific">Brachybacterium huguangmaarense</name>
    <dbReference type="NCBI Taxonomy" id="1652028"/>
    <lineage>
        <taxon>Bacteria</taxon>
        <taxon>Bacillati</taxon>
        <taxon>Actinomycetota</taxon>
        <taxon>Actinomycetes</taxon>
        <taxon>Micrococcales</taxon>
        <taxon>Dermabacteraceae</taxon>
        <taxon>Brachybacterium</taxon>
    </lineage>
</organism>
<dbReference type="GO" id="GO:0003677">
    <property type="term" value="F:DNA binding"/>
    <property type="evidence" value="ECO:0007669"/>
    <property type="project" value="UniProtKB-KW"/>
</dbReference>
<dbReference type="Proteomes" id="UP001164305">
    <property type="component" value="Chromosome"/>
</dbReference>
<dbReference type="PROSITE" id="PS50935">
    <property type="entry name" value="SSB"/>
    <property type="match status" value="1"/>
</dbReference>
<dbReference type="SUPFAM" id="SSF50249">
    <property type="entry name" value="Nucleic acid-binding proteins"/>
    <property type="match status" value="1"/>
</dbReference>
<keyword evidence="5" id="KW-1185">Reference proteome</keyword>
<keyword evidence="1 2" id="KW-0238">DNA-binding</keyword>
<gene>
    <name evidence="4" type="ORF">BRM3_09835</name>
</gene>
<dbReference type="Gene3D" id="2.40.50.140">
    <property type="entry name" value="Nucleic acid-binding proteins"/>
    <property type="match status" value="1"/>
</dbReference>
<evidence type="ECO:0000256" key="2">
    <source>
        <dbReference type="PROSITE-ProRule" id="PRU00252"/>
    </source>
</evidence>
<sequence length="173" mass="18614">MRELRTTAMGNVAKDITIHEYPDGGVTAIIRLAVTSRYYDQGSKDFTDRKTEFITVYARRALARHVGACVHKGDPLIVTGRLSTNEWEREDGKPGHSLVINAEAIGHDLTFGASEYTRSPRRRDEPDIDENTGEIISTTTGSLVGTAAGGEDGGAGLVDPERDPALADAGAPF</sequence>
<dbReference type="InterPro" id="IPR012340">
    <property type="entry name" value="NA-bd_OB-fold"/>
</dbReference>
<evidence type="ECO:0000256" key="3">
    <source>
        <dbReference type="SAM" id="MobiDB-lite"/>
    </source>
</evidence>
<dbReference type="EMBL" id="CP107020">
    <property type="protein sequence ID" value="UYG15935.1"/>
    <property type="molecule type" value="Genomic_DNA"/>
</dbReference>
<feature type="compositionally biased region" description="Polar residues" evidence="3">
    <location>
        <begin position="134"/>
        <end position="143"/>
    </location>
</feature>
<dbReference type="InterPro" id="IPR000424">
    <property type="entry name" value="Primosome_PriB/ssb"/>
</dbReference>
<feature type="region of interest" description="Disordered" evidence="3">
    <location>
        <begin position="114"/>
        <end position="173"/>
    </location>
</feature>
<protein>
    <submittedName>
        <fullName evidence="4">Single-stranded DNA-binding protein</fullName>
    </submittedName>
</protein>
<dbReference type="CDD" id="cd04496">
    <property type="entry name" value="SSB_OBF"/>
    <property type="match status" value="1"/>
</dbReference>
<dbReference type="Pfam" id="PF00436">
    <property type="entry name" value="SSB"/>
    <property type="match status" value="1"/>
</dbReference>
<evidence type="ECO:0000313" key="4">
    <source>
        <dbReference type="EMBL" id="UYG15935.1"/>
    </source>
</evidence>
<evidence type="ECO:0000313" key="5">
    <source>
        <dbReference type="Proteomes" id="UP001164305"/>
    </source>
</evidence>
<dbReference type="RefSeq" id="WP_263593148.1">
    <property type="nucleotide sequence ID" value="NZ_CP107020.1"/>
</dbReference>
<proteinExistence type="predicted"/>
<reference evidence="4" key="1">
    <citation type="submission" date="2022-10" db="EMBL/GenBank/DDBJ databases">
        <title>Whole-Genome Sequencing of Brachybacterium huguangmaarense BRM-3, Isolated from Betula schmidtii.</title>
        <authorList>
            <person name="Haam D."/>
        </authorList>
    </citation>
    <scope>NUCLEOTIDE SEQUENCE</scope>
    <source>
        <strain evidence="4">BRM-3</strain>
    </source>
</reference>
<evidence type="ECO:0000256" key="1">
    <source>
        <dbReference type="ARBA" id="ARBA00023125"/>
    </source>
</evidence>
<accession>A0ABY6FYC3</accession>
<feature type="compositionally biased region" description="Gly residues" evidence="3">
    <location>
        <begin position="147"/>
        <end position="156"/>
    </location>
</feature>
<name>A0ABY6FYC3_9MICO</name>